<reference evidence="1 2" key="1">
    <citation type="submission" date="2021-09" db="EMBL/GenBank/DDBJ databases">
        <title>Whole genome sequence of Nocardioides sp. GBK3QG-3.</title>
        <authorList>
            <person name="Tuo L."/>
        </authorList>
    </citation>
    <scope>NUCLEOTIDE SEQUENCE [LARGE SCALE GENOMIC DNA]</scope>
    <source>
        <strain evidence="1 2">GBK3QG-3</strain>
    </source>
</reference>
<organism evidence="1 2">
    <name type="scientific">Nocardioides mangrovi</name>
    <dbReference type="NCBI Taxonomy" id="2874580"/>
    <lineage>
        <taxon>Bacteria</taxon>
        <taxon>Bacillati</taxon>
        <taxon>Actinomycetota</taxon>
        <taxon>Actinomycetes</taxon>
        <taxon>Propionibacteriales</taxon>
        <taxon>Nocardioidaceae</taxon>
        <taxon>Nocardioides</taxon>
    </lineage>
</organism>
<protein>
    <submittedName>
        <fullName evidence="1">DUF3515 domain-containing protein</fullName>
    </submittedName>
</protein>
<gene>
    <name evidence="1" type="ORF">K8U61_02775</name>
</gene>
<dbReference type="RefSeq" id="WP_224121920.1">
    <property type="nucleotide sequence ID" value="NZ_JAIQZJ010000001.1"/>
</dbReference>
<proteinExistence type="predicted"/>
<evidence type="ECO:0000313" key="1">
    <source>
        <dbReference type="EMBL" id="MBZ5737074.1"/>
    </source>
</evidence>
<dbReference type="Pfam" id="PF12028">
    <property type="entry name" value="DUF3515"/>
    <property type="match status" value="1"/>
</dbReference>
<comment type="caution">
    <text evidence="1">The sequence shown here is derived from an EMBL/GenBank/DDBJ whole genome shotgun (WGS) entry which is preliminary data.</text>
</comment>
<dbReference type="InterPro" id="IPR021903">
    <property type="entry name" value="DUF3515"/>
</dbReference>
<evidence type="ECO:0000313" key="2">
    <source>
        <dbReference type="Proteomes" id="UP000780875"/>
    </source>
</evidence>
<dbReference type="EMBL" id="JAIQZJ010000001">
    <property type="protein sequence ID" value="MBZ5737074.1"/>
    <property type="molecule type" value="Genomic_DNA"/>
</dbReference>
<dbReference type="Proteomes" id="UP000780875">
    <property type="component" value="Unassembled WGS sequence"/>
</dbReference>
<name>A0ABS7U7W7_9ACTN</name>
<keyword evidence="2" id="KW-1185">Reference proteome</keyword>
<sequence length="144" mass="15069">MCAVLLGASGCDSGPPEIDRPDLPAAQDTACRDIVTGLPATLDGEKSTEVTGATAYGAAWGDPAIVLTCGVGAVDLTDVPKCTTVNGLDWIVQESDDHTTFTTDGRRPRVQVVVPDDYDEPAGLLTGLTDVVRDHSRVEDRCLA</sequence>
<accession>A0ABS7U7W7</accession>